<dbReference type="Gene3D" id="2.60.120.200">
    <property type="match status" value="1"/>
</dbReference>
<comment type="caution">
    <text evidence="6">The sequence shown here is derived from an EMBL/GenBank/DDBJ whole genome shotgun (WGS) entry which is preliminary data.</text>
</comment>
<dbReference type="PROSITE" id="PS51762">
    <property type="entry name" value="GH16_2"/>
    <property type="match status" value="1"/>
</dbReference>
<comment type="similarity">
    <text evidence="1">Belongs to the glycosyl hydrolase 16 family.</text>
</comment>
<proteinExistence type="inferred from homology"/>
<dbReference type="STRING" id="996801.BW723_04070"/>
<dbReference type="InterPro" id="IPR013320">
    <property type="entry name" value="ConA-like_dom_sf"/>
</dbReference>
<evidence type="ECO:0000313" key="6">
    <source>
        <dbReference type="EMBL" id="OBY63463.1"/>
    </source>
</evidence>
<dbReference type="Proteomes" id="UP000092612">
    <property type="component" value="Unassembled WGS sequence"/>
</dbReference>
<dbReference type="SUPFAM" id="SSF49899">
    <property type="entry name" value="Concanavalin A-like lectins/glucanases"/>
    <property type="match status" value="1"/>
</dbReference>
<dbReference type="OrthoDB" id="973752at2"/>
<dbReference type="GO" id="GO:0005975">
    <property type="term" value="P:carbohydrate metabolic process"/>
    <property type="evidence" value="ECO:0007669"/>
    <property type="project" value="InterPro"/>
</dbReference>
<keyword evidence="3" id="KW-0732">Signal</keyword>
<dbReference type="Pfam" id="PF02494">
    <property type="entry name" value="HYR"/>
    <property type="match status" value="1"/>
</dbReference>
<dbReference type="PANTHER" id="PTHR46343:SF2">
    <property type="entry name" value="SUSHI_VON WILLEBRAND FACTOR TYPE A_EGF_PENTRAXIN DOMAIN-CONTAINING 1"/>
    <property type="match status" value="1"/>
</dbReference>
<dbReference type="InterPro" id="IPR003410">
    <property type="entry name" value="HYR_dom"/>
</dbReference>
<dbReference type="PROSITE" id="PS51257">
    <property type="entry name" value="PROKAR_LIPOPROTEIN"/>
    <property type="match status" value="1"/>
</dbReference>
<evidence type="ECO:0000256" key="3">
    <source>
        <dbReference type="SAM" id="SignalP"/>
    </source>
</evidence>
<organism evidence="6 7">
    <name type="scientific">Polaribacter reichenbachii</name>
    <dbReference type="NCBI Taxonomy" id="996801"/>
    <lineage>
        <taxon>Bacteria</taxon>
        <taxon>Pseudomonadati</taxon>
        <taxon>Bacteroidota</taxon>
        <taxon>Flavobacteriia</taxon>
        <taxon>Flavobacteriales</taxon>
        <taxon>Flavobacteriaceae</taxon>
    </lineage>
</organism>
<name>A0A1B8TUX1_9FLAO</name>
<evidence type="ECO:0000256" key="2">
    <source>
        <dbReference type="ARBA" id="ARBA00022737"/>
    </source>
</evidence>
<accession>A0A1B8TUX1</accession>
<evidence type="ECO:0000256" key="1">
    <source>
        <dbReference type="ARBA" id="ARBA00006865"/>
    </source>
</evidence>
<keyword evidence="2" id="KW-0677">Repeat</keyword>
<sequence>MNLKTKTMYFILSLIILLSACSKAEDTEMIDNIKPVLNCNADITQNISATENVAIVNFDIPIGTDNISNVTVTQIEGLSSGDEFPVGTTVNTFKASDASGNTTTCSFNVTVIRDEPAEDKPYFIGSDPTPDGKTWVFVDTLTDEFEGDSENIDTNKWNPDPYNEPRFSWIGRFPGLFETDNIRIKNGELWMEGEKFESPKTVQGENWTHGGAIIRSEALLMPGTFCETKMKTTETIMSGTFWMSTPNADCNTVIKKELDVTESIGTRSYVTKLPVEGWFENTAVNFRSGINATARQRSSSCLPAINKGKTASEAEPQADFHTYGFFWESPTELHFYFDGVKVFSIDPPTPFNDGMAITLAIETYDFNLPSNAEDDGFNKTLEERSTRYKYIRTWSLEDK</sequence>
<dbReference type="PROSITE" id="PS50825">
    <property type="entry name" value="HYR"/>
    <property type="match status" value="1"/>
</dbReference>
<dbReference type="InterPro" id="IPR043555">
    <property type="entry name" value="SRPX-like"/>
</dbReference>
<feature type="signal peptide" evidence="3">
    <location>
        <begin position="1"/>
        <end position="24"/>
    </location>
</feature>
<feature type="chain" id="PRO_5008615614" description="HYR domain-containing protein" evidence="3">
    <location>
        <begin position="25"/>
        <end position="399"/>
    </location>
</feature>
<evidence type="ECO:0000259" key="4">
    <source>
        <dbReference type="PROSITE" id="PS50825"/>
    </source>
</evidence>
<feature type="domain" description="GH16" evidence="5">
    <location>
        <begin position="122"/>
        <end position="399"/>
    </location>
</feature>
<evidence type="ECO:0000259" key="5">
    <source>
        <dbReference type="PROSITE" id="PS51762"/>
    </source>
</evidence>
<evidence type="ECO:0000313" key="7">
    <source>
        <dbReference type="Proteomes" id="UP000092612"/>
    </source>
</evidence>
<dbReference type="EMBL" id="LSFL01000035">
    <property type="protein sequence ID" value="OBY63463.1"/>
    <property type="molecule type" value="Genomic_DNA"/>
</dbReference>
<dbReference type="Pfam" id="PF00722">
    <property type="entry name" value="Glyco_hydro_16"/>
    <property type="match status" value="1"/>
</dbReference>
<reference evidence="7" key="1">
    <citation type="submission" date="2016-02" db="EMBL/GenBank/DDBJ databases">
        <title>Paenibacillus sp. LPB0068, isolated from Crassostrea gigas.</title>
        <authorList>
            <person name="Shin S.-K."/>
            <person name="Yi H."/>
        </authorList>
    </citation>
    <scope>NUCLEOTIDE SEQUENCE [LARGE SCALE GENOMIC DNA]</scope>
    <source>
        <strain evidence="7">KCTC 23969</strain>
    </source>
</reference>
<feature type="domain" description="HYR" evidence="4">
    <location>
        <begin position="30"/>
        <end position="113"/>
    </location>
</feature>
<dbReference type="RefSeq" id="WP_068361926.1">
    <property type="nucleotide sequence ID" value="NZ_CP019337.1"/>
</dbReference>
<dbReference type="InterPro" id="IPR000757">
    <property type="entry name" value="Beta-glucanase-like"/>
</dbReference>
<dbReference type="PANTHER" id="PTHR46343">
    <property type="entry name" value="HYR DOMAIN-CONTAINING PROTEIN"/>
    <property type="match status" value="1"/>
</dbReference>
<dbReference type="AlphaFoldDB" id="A0A1B8TUX1"/>
<dbReference type="KEGG" id="prn:BW723_04070"/>
<evidence type="ECO:0008006" key="8">
    <source>
        <dbReference type="Google" id="ProtNLM"/>
    </source>
</evidence>
<gene>
    <name evidence="6" type="ORF">LPB301_11640</name>
</gene>
<protein>
    <recommendedName>
        <fullName evidence="8">HYR domain-containing protein</fullName>
    </recommendedName>
</protein>
<dbReference type="GO" id="GO:0004553">
    <property type="term" value="F:hydrolase activity, hydrolyzing O-glycosyl compounds"/>
    <property type="evidence" value="ECO:0007669"/>
    <property type="project" value="InterPro"/>
</dbReference>
<keyword evidence="7" id="KW-1185">Reference proteome</keyword>